<feature type="region of interest" description="Disordered" evidence="1">
    <location>
        <begin position="30"/>
        <end position="98"/>
    </location>
</feature>
<dbReference type="OrthoDB" id="6423603at2759"/>
<evidence type="ECO:0000313" key="4">
    <source>
        <dbReference type="Proteomes" id="UP000070501"/>
    </source>
</evidence>
<dbReference type="Proteomes" id="UP000070501">
    <property type="component" value="Unassembled WGS sequence"/>
</dbReference>
<evidence type="ECO:0000313" key="3">
    <source>
        <dbReference type="EMBL" id="KXJ95480.1"/>
    </source>
</evidence>
<reference evidence="4" key="1">
    <citation type="submission" date="2016-02" db="EMBL/GenBank/DDBJ databases">
        <title>Draft genome sequence of Microdochium bolleyi, a fungal endophyte of beachgrass.</title>
        <authorList>
            <consortium name="DOE Joint Genome Institute"/>
            <person name="David A.S."/>
            <person name="May G."/>
            <person name="Haridas S."/>
            <person name="Lim J."/>
            <person name="Wang M."/>
            <person name="Labutti K."/>
            <person name="Lipzen A."/>
            <person name="Barry K."/>
            <person name="Grigoriev I.V."/>
        </authorList>
    </citation>
    <scope>NUCLEOTIDE SEQUENCE [LARGE SCALE GENOMIC DNA]</scope>
    <source>
        <strain evidence="4">J235TASD1</strain>
    </source>
</reference>
<accession>A0A136JEA6</accession>
<dbReference type="PANTHER" id="PTHR40370:SF1">
    <property type="entry name" value="DUF3074 DOMAIN-CONTAINING PROTEIN"/>
    <property type="match status" value="1"/>
</dbReference>
<proteinExistence type="predicted"/>
<protein>
    <recommendedName>
        <fullName evidence="2">DUF3074 domain-containing protein</fullName>
    </recommendedName>
</protein>
<evidence type="ECO:0000256" key="1">
    <source>
        <dbReference type="SAM" id="MobiDB-lite"/>
    </source>
</evidence>
<dbReference type="InterPro" id="IPR024500">
    <property type="entry name" value="DUF3074"/>
</dbReference>
<organism evidence="3 4">
    <name type="scientific">Microdochium bolleyi</name>
    <dbReference type="NCBI Taxonomy" id="196109"/>
    <lineage>
        <taxon>Eukaryota</taxon>
        <taxon>Fungi</taxon>
        <taxon>Dikarya</taxon>
        <taxon>Ascomycota</taxon>
        <taxon>Pezizomycotina</taxon>
        <taxon>Sordariomycetes</taxon>
        <taxon>Xylariomycetidae</taxon>
        <taxon>Xylariales</taxon>
        <taxon>Microdochiaceae</taxon>
        <taxon>Microdochium</taxon>
    </lineage>
</organism>
<dbReference type="AlphaFoldDB" id="A0A136JEA6"/>
<evidence type="ECO:0000259" key="2">
    <source>
        <dbReference type="Pfam" id="PF11274"/>
    </source>
</evidence>
<dbReference type="EMBL" id="KQ964246">
    <property type="protein sequence ID" value="KXJ95480.1"/>
    <property type="molecule type" value="Genomic_DNA"/>
</dbReference>
<dbReference type="PANTHER" id="PTHR40370">
    <property type="entry name" value="EXPRESSED PROTEIN"/>
    <property type="match status" value="1"/>
</dbReference>
<gene>
    <name evidence="3" type="ORF">Micbo1qcDRAFT_157436</name>
</gene>
<keyword evidence="4" id="KW-1185">Reference proteome</keyword>
<name>A0A136JEA6_9PEZI</name>
<feature type="compositionally biased region" description="Low complexity" evidence="1">
    <location>
        <begin position="77"/>
        <end position="89"/>
    </location>
</feature>
<sequence length="193" mass="20502">MQEMRHKVGRPVLRDRTFPVLQMTCRRVIASGTKDGPGTRDHDTTPAAAGPDGETPEPPADTEVAVESTGGDDISQAADDAAAAAAAADTKTPDVGNNTGQEFLVVSIPVPDFGEDKRSKLASEANAQVAVYVSVERVRKMASNGQIEWVMATASDAGGVLPMWVQTAAVPTKLWKDVPMLFSWLVKRRSEGA</sequence>
<dbReference type="STRING" id="196109.A0A136JEA6"/>
<dbReference type="InParanoid" id="A0A136JEA6"/>
<dbReference type="Pfam" id="PF11274">
    <property type="entry name" value="DUF3074"/>
    <property type="match status" value="1"/>
</dbReference>
<feature type="domain" description="DUF3074" evidence="2">
    <location>
        <begin position="91"/>
        <end position="185"/>
    </location>
</feature>